<dbReference type="STRING" id="36849.OXPF_02040"/>
<dbReference type="RefSeq" id="WP_054873359.1">
    <property type="nucleotide sequence ID" value="NZ_LKET01000014.1"/>
</dbReference>
<dbReference type="PRINTS" id="PR01437">
    <property type="entry name" value="NUOXDRDTASE4"/>
</dbReference>
<dbReference type="GO" id="GO:0042773">
    <property type="term" value="P:ATP synthesis coupled electron transport"/>
    <property type="evidence" value="ECO:0007669"/>
    <property type="project" value="InterPro"/>
</dbReference>
<keyword evidence="3 6" id="KW-0812">Transmembrane</keyword>
<dbReference type="PATRIC" id="fig|36849.3.peg.225"/>
<evidence type="ECO:0000256" key="7">
    <source>
        <dbReference type="SAM" id="Phobius"/>
    </source>
</evidence>
<dbReference type="Proteomes" id="UP000050326">
    <property type="component" value="Unassembled WGS sequence"/>
</dbReference>
<dbReference type="AlphaFoldDB" id="A0A0P9AL64"/>
<evidence type="ECO:0000256" key="3">
    <source>
        <dbReference type="ARBA" id="ARBA00022692"/>
    </source>
</evidence>
<dbReference type="InterPro" id="IPR003918">
    <property type="entry name" value="NADH_UbQ_OxRdtase"/>
</dbReference>
<feature type="transmembrane region" description="Helical" evidence="7">
    <location>
        <begin position="83"/>
        <end position="105"/>
    </location>
</feature>
<dbReference type="GO" id="GO:0015990">
    <property type="term" value="P:electron transport coupled proton transport"/>
    <property type="evidence" value="ECO:0007669"/>
    <property type="project" value="TreeGrafter"/>
</dbReference>
<feature type="transmembrane region" description="Helical" evidence="7">
    <location>
        <begin position="134"/>
        <end position="153"/>
    </location>
</feature>
<accession>A0A0P9AL64</accession>
<protein>
    <submittedName>
        <fullName evidence="9">NAD(P)H-quinone oxidoreductase chain 4 1</fullName>
        <ecNumber evidence="9">1.6.5.-</ecNumber>
    </submittedName>
</protein>
<dbReference type="PANTHER" id="PTHR43507:SF4">
    <property type="entry name" value="PROTON-TRANSLOCATING NADH-QUINONE OXIDOREDUCTASE, CHAIN M"/>
    <property type="match status" value="1"/>
</dbReference>
<feature type="transmembrane region" description="Helical" evidence="7">
    <location>
        <begin position="455"/>
        <end position="477"/>
    </location>
</feature>
<evidence type="ECO:0000256" key="4">
    <source>
        <dbReference type="ARBA" id="ARBA00022989"/>
    </source>
</evidence>
<organism evidence="9 10">
    <name type="scientific">Oxobacter pfennigii</name>
    <dbReference type="NCBI Taxonomy" id="36849"/>
    <lineage>
        <taxon>Bacteria</taxon>
        <taxon>Bacillati</taxon>
        <taxon>Bacillota</taxon>
        <taxon>Clostridia</taxon>
        <taxon>Eubacteriales</taxon>
        <taxon>Clostridiaceae</taxon>
        <taxon>Oxobacter</taxon>
    </lineage>
</organism>
<dbReference type="GO" id="GO:0048039">
    <property type="term" value="F:ubiquinone binding"/>
    <property type="evidence" value="ECO:0007669"/>
    <property type="project" value="TreeGrafter"/>
</dbReference>
<feature type="transmembrane region" description="Helical" evidence="7">
    <location>
        <begin position="378"/>
        <end position="399"/>
    </location>
</feature>
<dbReference type="InterPro" id="IPR001750">
    <property type="entry name" value="ND/Mrp_TM"/>
</dbReference>
<feature type="transmembrane region" description="Helical" evidence="7">
    <location>
        <begin position="30"/>
        <end position="53"/>
    </location>
</feature>
<dbReference type="OrthoDB" id="9807568at2"/>
<keyword evidence="10" id="KW-1185">Reference proteome</keyword>
<feature type="transmembrane region" description="Helical" evidence="7">
    <location>
        <begin position="244"/>
        <end position="266"/>
    </location>
</feature>
<dbReference type="EC" id="1.6.5.-" evidence="9"/>
<feature type="transmembrane region" description="Helical" evidence="7">
    <location>
        <begin position="278"/>
        <end position="300"/>
    </location>
</feature>
<dbReference type="GO" id="GO:0012505">
    <property type="term" value="C:endomembrane system"/>
    <property type="evidence" value="ECO:0007669"/>
    <property type="project" value="UniProtKB-SubCell"/>
</dbReference>
<reference evidence="9 10" key="1">
    <citation type="submission" date="2015-09" db="EMBL/GenBank/DDBJ databases">
        <title>Genome sequence of Oxobacter pfennigii DSM 3222.</title>
        <authorList>
            <person name="Poehlein A."/>
            <person name="Bengelsdorf F.R."/>
            <person name="Schiel-Bengelsdorf B."/>
            <person name="Duerre P."/>
            <person name="Daniel R."/>
        </authorList>
    </citation>
    <scope>NUCLEOTIDE SEQUENCE [LARGE SCALE GENOMIC DNA]</scope>
    <source>
        <strain evidence="9 10">DSM 3222</strain>
    </source>
</reference>
<gene>
    <name evidence="9" type="primary">ndhD1</name>
    <name evidence="9" type="ORF">OXPF_02040</name>
</gene>
<comment type="subcellular location">
    <subcellularLocation>
        <location evidence="1">Endomembrane system</location>
        <topology evidence="1">Multi-pass membrane protein</topology>
    </subcellularLocation>
    <subcellularLocation>
        <location evidence="6">Membrane</location>
        <topology evidence="6">Multi-pass membrane protein</topology>
    </subcellularLocation>
</comment>
<evidence type="ECO:0000313" key="9">
    <source>
        <dbReference type="EMBL" id="KPU46094.1"/>
    </source>
</evidence>
<feature type="transmembrane region" description="Helical" evidence="7">
    <location>
        <begin position="411"/>
        <end position="434"/>
    </location>
</feature>
<evidence type="ECO:0000313" key="10">
    <source>
        <dbReference type="Proteomes" id="UP000050326"/>
    </source>
</evidence>
<feature type="transmembrane region" description="Helical" evidence="7">
    <location>
        <begin position="213"/>
        <end position="232"/>
    </location>
</feature>
<evidence type="ECO:0000256" key="5">
    <source>
        <dbReference type="ARBA" id="ARBA00023136"/>
    </source>
</evidence>
<evidence type="ECO:0000259" key="8">
    <source>
        <dbReference type="Pfam" id="PF00361"/>
    </source>
</evidence>
<dbReference type="GO" id="GO:0003954">
    <property type="term" value="F:NADH dehydrogenase activity"/>
    <property type="evidence" value="ECO:0007669"/>
    <property type="project" value="TreeGrafter"/>
</dbReference>
<feature type="domain" description="NADH:quinone oxidoreductase/Mrp antiporter transmembrane" evidence="8">
    <location>
        <begin position="129"/>
        <end position="425"/>
    </location>
</feature>
<dbReference type="InterPro" id="IPR010227">
    <property type="entry name" value="NADH_Q_OxRdtase_chainM/4"/>
</dbReference>
<dbReference type="GO" id="GO:0016020">
    <property type="term" value="C:membrane"/>
    <property type="evidence" value="ECO:0007669"/>
    <property type="project" value="UniProtKB-SubCell"/>
</dbReference>
<comment type="similarity">
    <text evidence="2">Belongs to the complex I subunit 4 family.</text>
</comment>
<feature type="transmembrane region" description="Helical" evidence="7">
    <location>
        <begin position="165"/>
        <end position="187"/>
    </location>
</feature>
<keyword evidence="5 7" id="KW-0472">Membrane</keyword>
<feature type="transmembrane region" description="Helical" evidence="7">
    <location>
        <begin position="339"/>
        <end position="357"/>
    </location>
</feature>
<feature type="transmembrane region" description="Helical" evidence="7">
    <location>
        <begin position="112"/>
        <end position="128"/>
    </location>
</feature>
<feature type="transmembrane region" description="Helical" evidence="7">
    <location>
        <begin position="6"/>
        <end position="23"/>
    </location>
</feature>
<sequence>MGIHILLIILLSPMIGGMAILIVPGKKEKAVKIIALLTALISLMLSFAIFLNYDSKTGGLQFLEHYTWIKGYGIDFTLGVDGLSLPLVLLTSIILTCSVLVSYKLQERVKEFFFFMFILSSGVFGVFMSGDLLLMFMFMEMAVIPKFILINVWGSKNKEYAAMKYTLYLLGGSAIALVGIMAIYIYGGDKVLGLGSYTMDIAKLSSIKYDVNFQRFAFFIVMLGFGVLVPMFPLHRWTPDGHSAAPTAISMILAGVIMKLGGYALIRVGINFFPQGAVFWGPLMALLASINAVYVAYVAMVQKDIKYVIANSSVSHMGYVLLGLASYNAASISGAAAQMFAHGIMAALFFALVGLIYEKTHTRMISELGGLAHQMPRIACAFIICGLASLGLPGMFNFIAEFSVFVGAIQVYPLLSVISIFAVVVTASYVLRIIQQVFFGPKNTRWNHLEDAKAMEMIPVVLLCGVMIVLGIFPGLMMNMLKASIVPIVNKFTTLGIGGIL</sequence>
<dbReference type="PANTHER" id="PTHR43507">
    <property type="entry name" value="NADH-UBIQUINONE OXIDOREDUCTASE CHAIN 4"/>
    <property type="match status" value="1"/>
</dbReference>
<keyword evidence="9" id="KW-0560">Oxidoreductase</keyword>
<comment type="caution">
    <text evidence="9">The sequence shown here is derived from an EMBL/GenBank/DDBJ whole genome shotgun (WGS) entry which is preliminary data.</text>
</comment>
<dbReference type="GO" id="GO:0008137">
    <property type="term" value="F:NADH dehydrogenase (ubiquinone) activity"/>
    <property type="evidence" value="ECO:0007669"/>
    <property type="project" value="InterPro"/>
</dbReference>
<dbReference type="EMBL" id="LKET01000014">
    <property type="protein sequence ID" value="KPU46094.1"/>
    <property type="molecule type" value="Genomic_DNA"/>
</dbReference>
<name>A0A0P9AL64_9CLOT</name>
<evidence type="ECO:0000256" key="1">
    <source>
        <dbReference type="ARBA" id="ARBA00004127"/>
    </source>
</evidence>
<keyword evidence="4 7" id="KW-1133">Transmembrane helix</keyword>
<evidence type="ECO:0000256" key="2">
    <source>
        <dbReference type="ARBA" id="ARBA00009025"/>
    </source>
</evidence>
<dbReference type="Pfam" id="PF00361">
    <property type="entry name" value="Proton_antipo_M"/>
    <property type="match status" value="1"/>
</dbReference>
<proteinExistence type="inferred from homology"/>
<evidence type="ECO:0000256" key="6">
    <source>
        <dbReference type="RuleBase" id="RU000320"/>
    </source>
</evidence>
<dbReference type="NCBIfam" id="TIGR01972">
    <property type="entry name" value="NDH_I_M"/>
    <property type="match status" value="1"/>
</dbReference>
<feature type="transmembrane region" description="Helical" evidence="7">
    <location>
        <begin position="307"/>
        <end position="327"/>
    </location>
</feature>